<proteinExistence type="inferred from homology"/>
<evidence type="ECO:0000256" key="4">
    <source>
        <dbReference type="ARBA" id="ARBA00022723"/>
    </source>
</evidence>
<keyword evidence="5" id="KW-0460">Magnesium</keyword>
<evidence type="ECO:0000313" key="11">
    <source>
        <dbReference type="EMBL" id="KPL85476.1"/>
    </source>
</evidence>
<dbReference type="GO" id="GO:0005975">
    <property type="term" value="P:carbohydrate metabolic process"/>
    <property type="evidence" value="ECO:0007669"/>
    <property type="project" value="InterPro"/>
</dbReference>
<dbReference type="STRING" id="70996.SE18_17790"/>
<comment type="caution">
    <text evidence="11">The sequence shown here is derived from an EMBL/GenBank/DDBJ whole genome shotgun (WGS) entry which is preliminary data.</text>
</comment>
<dbReference type="Gene3D" id="3.40.120.10">
    <property type="entry name" value="Alpha-D-Glucose-1,6-Bisphosphate, subunit A, domain 3"/>
    <property type="match status" value="3"/>
</dbReference>
<accession>A0A0P6XP25</accession>
<dbReference type="InterPro" id="IPR005846">
    <property type="entry name" value="A-D-PHexomutase_a/b/a-III"/>
</dbReference>
<comment type="cofactor">
    <cofactor evidence="1">
        <name>Mg(2+)</name>
        <dbReference type="ChEBI" id="CHEBI:18420"/>
    </cofactor>
</comment>
<dbReference type="InterPro" id="IPR036900">
    <property type="entry name" value="A-D-PHexomutase_C_sf"/>
</dbReference>
<dbReference type="PANTHER" id="PTHR45745:SF1">
    <property type="entry name" value="PHOSPHOGLUCOMUTASE 2B-RELATED"/>
    <property type="match status" value="1"/>
</dbReference>
<dbReference type="InterPro" id="IPR005845">
    <property type="entry name" value="A-D-PHexomutase_a/b/a-II"/>
</dbReference>
<dbReference type="InterPro" id="IPR016055">
    <property type="entry name" value="A-D-PHexomutase_a/b/a-I/II/III"/>
</dbReference>
<evidence type="ECO:0000256" key="6">
    <source>
        <dbReference type="ARBA" id="ARBA00023235"/>
    </source>
</evidence>
<dbReference type="PRINTS" id="PR00509">
    <property type="entry name" value="PGMPMM"/>
</dbReference>
<dbReference type="Pfam" id="PF02880">
    <property type="entry name" value="PGM_PMM_III"/>
    <property type="match status" value="1"/>
</dbReference>
<dbReference type="Pfam" id="PF00408">
    <property type="entry name" value="PGM_PMM_IV"/>
    <property type="match status" value="1"/>
</dbReference>
<evidence type="ECO:0000313" key="12">
    <source>
        <dbReference type="Proteomes" id="UP000050277"/>
    </source>
</evidence>
<dbReference type="InterPro" id="IPR005841">
    <property type="entry name" value="Alpha-D-phosphohexomutase_SF"/>
</dbReference>
<keyword evidence="6" id="KW-0413">Isomerase</keyword>
<feature type="domain" description="Alpha-D-phosphohexomutase alpha/beta/alpha" evidence="10">
    <location>
        <begin position="271"/>
        <end position="378"/>
    </location>
</feature>
<feature type="domain" description="Alpha-D-phosphohexomutase alpha/beta/alpha" evidence="8">
    <location>
        <begin position="5"/>
        <end position="137"/>
    </location>
</feature>
<keyword evidence="4" id="KW-0479">Metal-binding</keyword>
<dbReference type="PANTHER" id="PTHR45745">
    <property type="entry name" value="PHOSPHOMANNOMUTASE 45A"/>
    <property type="match status" value="1"/>
</dbReference>
<evidence type="ECO:0000259" key="10">
    <source>
        <dbReference type="Pfam" id="PF02880"/>
    </source>
</evidence>
<dbReference type="InterPro" id="IPR005844">
    <property type="entry name" value="A-D-PHexomutase_a/b/a-I"/>
</dbReference>
<evidence type="ECO:0000256" key="2">
    <source>
        <dbReference type="ARBA" id="ARBA00010231"/>
    </source>
</evidence>
<dbReference type="GO" id="GO:0008973">
    <property type="term" value="F:phosphopentomutase activity"/>
    <property type="evidence" value="ECO:0007669"/>
    <property type="project" value="TreeGrafter"/>
</dbReference>
<keyword evidence="3" id="KW-0597">Phosphoprotein</keyword>
<evidence type="ECO:0000256" key="5">
    <source>
        <dbReference type="ARBA" id="ARBA00022842"/>
    </source>
</evidence>
<dbReference type="CDD" id="cd05800">
    <property type="entry name" value="PGM_like2"/>
    <property type="match status" value="1"/>
</dbReference>
<feature type="domain" description="Alpha-D-phosphohexomutase alpha/beta/alpha" evidence="9">
    <location>
        <begin position="162"/>
        <end position="263"/>
    </location>
</feature>
<dbReference type="SUPFAM" id="SSF53738">
    <property type="entry name" value="Phosphoglucomutase, first 3 domains"/>
    <property type="match status" value="2"/>
</dbReference>
<name>A0A0P6XP25_9CHLR</name>
<feature type="domain" description="Alpha-D-phosphohexomutase C-terminal" evidence="7">
    <location>
        <begin position="404"/>
        <end position="464"/>
    </location>
</feature>
<dbReference type="EMBL" id="LGKP01000025">
    <property type="protein sequence ID" value="KPL85476.1"/>
    <property type="molecule type" value="Genomic_DNA"/>
</dbReference>
<dbReference type="GO" id="GO:0006166">
    <property type="term" value="P:purine ribonucleoside salvage"/>
    <property type="evidence" value="ECO:0007669"/>
    <property type="project" value="TreeGrafter"/>
</dbReference>
<dbReference type="Gene3D" id="3.30.310.50">
    <property type="entry name" value="Alpha-D-phosphohexomutase, C-terminal domain"/>
    <property type="match status" value="1"/>
</dbReference>
<dbReference type="Pfam" id="PF02879">
    <property type="entry name" value="PGM_PMM_II"/>
    <property type="match status" value="1"/>
</dbReference>
<dbReference type="Pfam" id="PF02878">
    <property type="entry name" value="PGM_PMM_I"/>
    <property type="match status" value="1"/>
</dbReference>
<evidence type="ECO:0000256" key="1">
    <source>
        <dbReference type="ARBA" id="ARBA00001946"/>
    </source>
</evidence>
<protein>
    <submittedName>
        <fullName evidence="11">Phosphomannomutase</fullName>
    </submittedName>
</protein>
<dbReference type="Proteomes" id="UP000050277">
    <property type="component" value="Unassembled WGS sequence"/>
</dbReference>
<dbReference type="GO" id="GO:0046872">
    <property type="term" value="F:metal ion binding"/>
    <property type="evidence" value="ECO:0007669"/>
    <property type="project" value="UniProtKB-KW"/>
</dbReference>
<evidence type="ECO:0000259" key="9">
    <source>
        <dbReference type="Pfam" id="PF02879"/>
    </source>
</evidence>
<evidence type="ECO:0000259" key="7">
    <source>
        <dbReference type="Pfam" id="PF00408"/>
    </source>
</evidence>
<evidence type="ECO:0000256" key="3">
    <source>
        <dbReference type="ARBA" id="ARBA00022553"/>
    </source>
</evidence>
<sequence length="471" mass="51646">MASAIKFGTDGWRAAIAEEYTFDNVRIVTQAVADYLHESGLAPRGLVVGYDTRFGSERFAAATAEVLAANGIHVYLTEKATPTPVVCWSILCKKAGGASIITASHNPPSDNGYKYKPEYAGSASPDVIARLEDRLEKAPVKRMTLREAEKQGLVERINGTPDYVAQIKQMVDLEAIKREGWTIINDAMYGAGAGFLPLLLDGGQTKVVPINDTRNPLFPGMRSPEPIDDNLTKLKNVVKQSGAFAGLAYDGDADRVGLVDEKGKFVDQLRVFGLLTYYLLEVKGWRGPIVKSLSTTSMVNRLAELYNVPIYETPVGFKHIGPKMIESNAIIGGEESGGFAFAKHLPERDGILSSLLLLDLFLKRGKTPSETMEELLNKVGPHFYDRIDITYPAEQRDTILKRVDAARPDALAGLTVNSINTQGGYKYYLQDGSWLLIRFSGTEPLLRIYTETRSPELVEKLLAEGRVIAGA</sequence>
<gene>
    <name evidence="11" type="ORF">SE18_17790</name>
</gene>
<reference evidence="11 12" key="1">
    <citation type="submission" date="2015-07" db="EMBL/GenBank/DDBJ databases">
        <title>Whole genome sequence of Herpetosiphon geysericola DSM 7119.</title>
        <authorList>
            <person name="Hemp J."/>
            <person name="Ward L.M."/>
            <person name="Pace L.A."/>
            <person name="Fischer W.W."/>
        </authorList>
    </citation>
    <scope>NUCLEOTIDE SEQUENCE [LARGE SCALE GENOMIC DNA]</scope>
    <source>
        <strain evidence="11 12">DSM 7119</strain>
    </source>
</reference>
<dbReference type="AlphaFoldDB" id="A0A0P6XP25"/>
<dbReference type="SUPFAM" id="SSF55957">
    <property type="entry name" value="Phosphoglucomutase, C-terminal domain"/>
    <property type="match status" value="1"/>
</dbReference>
<dbReference type="RefSeq" id="WP_054535797.1">
    <property type="nucleotide sequence ID" value="NZ_LGKP01000025.1"/>
</dbReference>
<organism evidence="11 12">
    <name type="scientific">Herpetosiphon geysericola</name>
    <dbReference type="NCBI Taxonomy" id="70996"/>
    <lineage>
        <taxon>Bacteria</taxon>
        <taxon>Bacillati</taxon>
        <taxon>Chloroflexota</taxon>
        <taxon>Chloroflexia</taxon>
        <taxon>Herpetosiphonales</taxon>
        <taxon>Herpetosiphonaceae</taxon>
        <taxon>Herpetosiphon</taxon>
    </lineage>
</organism>
<keyword evidence="12" id="KW-1185">Reference proteome</keyword>
<dbReference type="OrthoDB" id="9806956at2"/>
<evidence type="ECO:0000259" key="8">
    <source>
        <dbReference type="Pfam" id="PF02878"/>
    </source>
</evidence>
<dbReference type="InterPro" id="IPR005843">
    <property type="entry name" value="A-D-PHexomutase_C"/>
</dbReference>
<comment type="similarity">
    <text evidence="2">Belongs to the phosphohexose mutase family.</text>
</comment>